<feature type="transmembrane region" description="Helical" evidence="6">
    <location>
        <begin position="44"/>
        <end position="63"/>
    </location>
</feature>
<evidence type="ECO:0000256" key="4">
    <source>
        <dbReference type="ARBA" id="ARBA00023136"/>
    </source>
</evidence>
<dbReference type="PANTHER" id="PTHR23523:SF2">
    <property type="entry name" value="2-NITROIMIDAZOLE TRANSPORTER"/>
    <property type="match status" value="1"/>
</dbReference>
<evidence type="ECO:0000313" key="9">
    <source>
        <dbReference type="Proteomes" id="UP001320766"/>
    </source>
</evidence>
<keyword evidence="9" id="KW-1185">Reference proteome</keyword>
<feature type="transmembrane region" description="Helical" evidence="6">
    <location>
        <begin position="132"/>
        <end position="153"/>
    </location>
</feature>
<dbReference type="EMBL" id="JAMZEC010000001">
    <property type="protein sequence ID" value="MCP2346059.1"/>
    <property type="molecule type" value="Genomic_DNA"/>
</dbReference>
<feature type="transmembrane region" description="Helical" evidence="6">
    <location>
        <begin position="75"/>
        <end position="92"/>
    </location>
</feature>
<dbReference type="RefSeq" id="WP_253768129.1">
    <property type="nucleotide sequence ID" value="NZ_BAAAVE010000028.1"/>
</dbReference>
<feature type="transmembrane region" description="Helical" evidence="6">
    <location>
        <begin position="296"/>
        <end position="313"/>
    </location>
</feature>
<keyword evidence="2 6" id="KW-0812">Transmembrane</keyword>
<dbReference type="InterPro" id="IPR020846">
    <property type="entry name" value="MFS_dom"/>
</dbReference>
<feature type="transmembrane region" description="Helical" evidence="6">
    <location>
        <begin position="384"/>
        <end position="404"/>
    </location>
</feature>
<dbReference type="InterPro" id="IPR011701">
    <property type="entry name" value="MFS"/>
</dbReference>
<proteinExistence type="predicted"/>
<dbReference type="SUPFAM" id="SSF103473">
    <property type="entry name" value="MFS general substrate transporter"/>
    <property type="match status" value="1"/>
</dbReference>
<accession>A0ABT1JXG3</accession>
<keyword evidence="4 6" id="KW-0472">Membrane</keyword>
<name>A0ABT1JXG3_9ACTN</name>
<feature type="transmembrane region" description="Helical" evidence="6">
    <location>
        <begin position="264"/>
        <end position="284"/>
    </location>
</feature>
<feature type="region of interest" description="Disordered" evidence="5">
    <location>
        <begin position="187"/>
        <end position="212"/>
    </location>
</feature>
<evidence type="ECO:0000313" key="8">
    <source>
        <dbReference type="EMBL" id="MCP2346059.1"/>
    </source>
</evidence>
<evidence type="ECO:0000256" key="5">
    <source>
        <dbReference type="SAM" id="MobiDB-lite"/>
    </source>
</evidence>
<evidence type="ECO:0000256" key="6">
    <source>
        <dbReference type="SAM" id="Phobius"/>
    </source>
</evidence>
<protein>
    <submittedName>
        <fullName evidence="8">CP family cyanate transporter-like MFS transporter</fullName>
    </submittedName>
</protein>
<dbReference type="Pfam" id="PF07690">
    <property type="entry name" value="MFS_1"/>
    <property type="match status" value="1"/>
</dbReference>
<dbReference type="PROSITE" id="PS50850">
    <property type="entry name" value="MFS"/>
    <property type="match status" value="1"/>
</dbReference>
<evidence type="ECO:0000256" key="2">
    <source>
        <dbReference type="ARBA" id="ARBA00022692"/>
    </source>
</evidence>
<feature type="transmembrane region" description="Helical" evidence="6">
    <location>
        <begin position="159"/>
        <end position="180"/>
    </location>
</feature>
<sequence length="420" mass="43145">MSSARSALLYAGFVLAALNLRPALAGLSPLLDEIMTDVGLTPPQGGAITTVMVLCLGLFGWLTPFLARRTGLDRTLLAGLLLLAVGVLVRAADGAPALYLGAALAGTAIAVMNVAMPGVVKQHFPDRVGPWTSVYVSALVVGAGAGAALMVPLERLTGYGWREVSALAAVPALAAALLWLPQALRRPQDGTDSRGAPPWGADSRGADSRGPAPAVRARPFAALLRSGTTWWVTAFMGLQSLTFYIMLAWLPTIFQDAGLPADQAGYLLSLTNLAQVGATFTVPVHAGRRLSQVPHVVASSLLTIAGYVGVLAAPTTVPWLWMIVLGLGQGASLALALLIITQRAPDPASVTALSAVAQSFGYVLAALGPLLIGLLRQESGGWTVPLLAGVAACVVQAVTGVRAARPHLTASGGRSTAART</sequence>
<dbReference type="CDD" id="cd17339">
    <property type="entry name" value="MFS_NIMT_CynX_like"/>
    <property type="match status" value="1"/>
</dbReference>
<feature type="transmembrane region" description="Helical" evidence="6">
    <location>
        <begin position="228"/>
        <end position="252"/>
    </location>
</feature>
<dbReference type="PANTHER" id="PTHR23523">
    <property type="match status" value="1"/>
</dbReference>
<keyword evidence="3 6" id="KW-1133">Transmembrane helix</keyword>
<feature type="transmembrane region" description="Helical" evidence="6">
    <location>
        <begin position="319"/>
        <end position="340"/>
    </location>
</feature>
<evidence type="ECO:0000256" key="1">
    <source>
        <dbReference type="ARBA" id="ARBA00004651"/>
    </source>
</evidence>
<feature type="domain" description="Major facilitator superfamily (MFS) profile" evidence="7">
    <location>
        <begin position="5"/>
        <end position="407"/>
    </location>
</feature>
<gene>
    <name evidence="8" type="ORF">HD595_002181</name>
</gene>
<dbReference type="Proteomes" id="UP001320766">
    <property type="component" value="Unassembled WGS sequence"/>
</dbReference>
<organism evidence="8 9">
    <name type="scientific">Nonomuraea roseoviolacea subsp. carminata</name>
    <dbReference type="NCBI Taxonomy" id="160689"/>
    <lineage>
        <taxon>Bacteria</taxon>
        <taxon>Bacillati</taxon>
        <taxon>Actinomycetota</taxon>
        <taxon>Actinomycetes</taxon>
        <taxon>Streptosporangiales</taxon>
        <taxon>Streptosporangiaceae</taxon>
        <taxon>Nonomuraea</taxon>
    </lineage>
</organism>
<feature type="transmembrane region" description="Helical" evidence="6">
    <location>
        <begin position="98"/>
        <end position="120"/>
    </location>
</feature>
<comment type="subcellular location">
    <subcellularLocation>
        <location evidence="1">Cell membrane</location>
        <topology evidence="1">Multi-pass membrane protein</topology>
    </subcellularLocation>
</comment>
<dbReference type="InterPro" id="IPR052524">
    <property type="entry name" value="MFS_Cyanate_Porter"/>
</dbReference>
<dbReference type="Gene3D" id="1.20.1250.20">
    <property type="entry name" value="MFS general substrate transporter like domains"/>
    <property type="match status" value="1"/>
</dbReference>
<dbReference type="InterPro" id="IPR036259">
    <property type="entry name" value="MFS_trans_sf"/>
</dbReference>
<feature type="transmembrane region" description="Helical" evidence="6">
    <location>
        <begin position="352"/>
        <end position="372"/>
    </location>
</feature>
<evidence type="ECO:0000259" key="7">
    <source>
        <dbReference type="PROSITE" id="PS50850"/>
    </source>
</evidence>
<reference evidence="8 9" key="1">
    <citation type="submission" date="2022-06" db="EMBL/GenBank/DDBJ databases">
        <title>Sequencing the genomes of 1000 actinobacteria strains.</title>
        <authorList>
            <person name="Klenk H.-P."/>
        </authorList>
    </citation>
    <scope>NUCLEOTIDE SEQUENCE [LARGE SCALE GENOMIC DNA]</scope>
    <source>
        <strain evidence="8 9">DSM 44170</strain>
    </source>
</reference>
<evidence type="ECO:0000256" key="3">
    <source>
        <dbReference type="ARBA" id="ARBA00022989"/>
    </source>
</evidence>
<comment type="caution">
    <text evidence="8">The sequence shown here is derived from an EMBL/GenBank/DDBJ whole genome shotgun (WGS) entry which is preliminary data.</text>
</comment>